<dbReference type="InterPro" id="IPR011990">
    <property type="entry name" value="TPR-like_helical_dom_sf"/>
</dbReference>
<organism evidence="2 3">
    <name type="scientific">Durusdinium trenchii</name>
    <dbReference type="NCBI Taxonomy" id="1381693"/>
    <lineage>
        <taxon>Eukaryota</taxon>
        <taxon>Sar</taxon>
        <taxon>Alveolata</taxon>
        <taxon>Dinophyceae</taxon>
        <taxon>Suessiales</taxon>
        <taxon>Symbiodiniaceae</taxon>
        <taxon>Durusdinium</taxon>
    </lineage>
</organism>
<dbReference type="PANTHER" id="PTHR47447">
    <property type="entry name" value="OS03G0856100 PROTEIN"/>
    <property type="match status" value="1"/>
</dbReference>
<keyword evidence="1" id="KW-0677">Repeat</keyword>
<name>A0ABP0I8U6_9DINO</name>
<sequence>MLDAWRRLQPTRLLTPPWTRLHRRHNPVSPLPWFRDHDVHLNGQEAFVQALSSCELARAWQHQLFLADAMQREGYGRCLPGFHALMHSKHWEEAIGLLEVMKLQGFSPTSSTFSFVVRSCGRAGQWRWPLKLISHGTDVDGTEGTDKELCNAVAAACQQAGEWQWSVWVLEQFGQSASGPGLSDSSFKLAITACKEGRHWLRALQMLGSVEQTLAQSEFLLSSTLKACGARWQICLALVDSFDAFALPVVMTSLISACERARKWEAALLFLERMASPASTDPVALSSAMSACVQATEWQRAGLWLAHRPTNDQHLCLSRATLGRWMQWSGVFWPVPAKEETAGSWRCKSLALLRSSPPWRATLHLLSYMTQTLMPSATCISEAVTTYTRSSQVFRALSLKPFLARRAVQPEVWAPLHPLHQSSQGTYIYAVVLAALLHDMSCWNQAAVTMYQRSFLMPLRADLLRRMPGKRAALQKVCSMGGGFLRSEAECFGMRAGKGLLLGRGKWRRQCREL</sequence>
<dbReference type="EMBL" id="CAXAMN010002303">
    <property type="protein sequence ID" value="CAK8998982.1"/>
    <property type="molecule type" value="Genomic_DNA"/>
</dbReference>
<accession>A0ABP0I8U6</accession>
<evidence type="ECO:0008006" key="4">
    <source>
        <dbReference type="Google" id="ProtNLM"/>
    </source>
</evidence>
<protein>
    <recommendedName>
        <fullName evidence="4">Pentatricopeptide repeat-containing protein, chloroplastic</fullName>
    </recommendedName>
</protein>
<evidence type="ECO:0000313" key="3">
    <source>
        <dbReference type="Proteomes" id="UP001642484"/>
    </source>
</evidence>
<gene>
    <name evidence="2" type="ORF">CCMP2556_LOCUS5475</name>
</gene>
<dbReference type="Pfam" id="PF01535">
    <property type="entry name" value="PPR"/>
    <property type="match status" value="1"/>
</dbReference>
<evidence type="ECO:0000256" key="1">
    <source>
        <dbReference type="ARBA" id="ARBA00022737"/>
    </source>
</evidence>
<proteinExistence type="predicted"/>
<dbReference type="PANTHER" id="PTHR47447:SF17">
    <property type="entry name" value="OS12G0638900 PROTEIN"/>
    <property type="match status" value="1"/>
</dbReference>
<evidence type="ECO:0000313" key="2">
    <source>
        <dbReference type="EMBL" id="CAK8998982.1"/>
    </source>
</evidence>
<dbReference type="Gene3D" id="1.25.40.10">
    <property type="entry name" value="Tetratricopeptide repeat domain"/>
    <property type="match status" value="2"/>
</dbReference>
<dbReference type="Proteomes" id="UP001642484">
    <property type="component" value="Unassembled WGS sequence"/>
</dbReference>
<comment type="caution">
    <text evidence="2">The sequence shown here is derived from an EMBL/GenBank/DDBJ whole genome shotgun (WGS) entry which is preliminary data.</text>
</comment>
<keyword evidence="3" id="KW-1185">Reference proteome</keyword>
<dbReference type="InterPro" id="IPR002885">
    <property type="entry name" value="PPR_rpt"/>
</dbReference>
<reference evidence="2 3" key="1">
    <citation type="submission" date="2024-02" db="EMBL/GenBank/DDBJ databases">
        <authorList>
            <person name="Chen Y."/>
            <person name="Shah S."/>
            <person name="Dougan E. K."/>
            <person name="Thang M."/>
            <person name="Chan C."/>
        </authorList>
    </citation>
    <scope>NUCLEOTIDE SEQUENCE [LARGE SCALE GENOMIC DNA]</scope>
</reference>